<evidence type="ECO:0000256" key="2">
    <source>
        <dbReference type="ARBA" id="ARBA00022801"/>
    </source>
</evidence>
<organism evidence="3 5">
    <name type="scientific">Legionella pneumophila</name>
    <dbReference type="NCBI Taxonomy" id="446"/>
    <lineage>
        <taxon>Bacteria</taxon>
        <taxon>Pseudomonadati</taxon>
        <taxon>Pseudomonadota</taxon>
        <taxon>Gammaproteobacteria</taxon>
        <taxon>Legionellales</taxon>
        <taxon>Legionellaceae</taxon>
        <taxon>Legionella</taxon>
    </lineage>
</organism>
<evidence type="ECO:0000313" key="4">
    <source>
        <dbReference type="EMBL" id="HAU2395068.1"/>
    </source>
</evidence>
<dbReference type="InterPro" id="IPR014166">
    <property type="entry name" value="Tol-Pal_acyl-CoA_thioesterase"/>
</dbReference>
<dbReference type="EMBL" id="DACWHX010000003">
    <property type="protein sequence ID" value="HAU1879219.1"/>
    <property type="molecule type" value="Genomic_DNA"/>
</dbReference>
<dbReference type="Gene3D" id="3.10.129.10">
    <property type="entry name" value="Hotdog Thioesterase"/>
    <property type="match status" value="1"/>
</dbReference>
<gene>
    <name evidence="3" type="primary">ybgC</name>
    <name evidence="3" type="ORF">JBJ86_02990</name>
    <name evidence="4" type="ORF">JBK99_01820</name>
</gene>
<dbReference type="Pfam" id="PF13279">
    <property type="entry name" value="4HBT_2"/>
    <property type="match status" value="1"/>
</dbReference>
<dbReference type="RefSeq" id="WP_010947304.1">
    <property type="nucleotide sequence ID" value="NZ_AP024961.1"/>
</dbReference>
<comment type="similarity">
    <text evidence="1">Belongs to the 4-hydroxybenzoyl-CoA thioesterase family.</text>
</comment>
<dbReference type="GO" id="GO:0047617">
    <property type="term" value="F:fatty acyl-CoA hydrolase activity"/>
    <property type="evidence" value="ECO:0007669"/>
    <property type="project" value="TreeGrafter"/>
</dbReference>
<evidence type="ECO:0000256" key="1">
    <source>
        <dbReference type="ARBA" id="ARBA00005953"/>
    </source>
</evidence>
<dbReference type="SUPFAM" id="SSF54637">
    <property type="entry name" value="Thioesterase/thiol ester dehydrase-isomerase"/>
    <property type="match status" value="1"/>
</dbReference>
<reference evidence="3" key="1">
    <citation type="journal article" date="2018" name="Genome Biol.">
        <title>SKESA: strategic k-mer extension for scrupulous assemblies.</title>
        <authorList>
            <person name="Souvorov A."/>
            <person name="Agarwala R."/>
            <person name="Lipman D.J."/>
        </authorList>
    </citation>
    <scope>NUCLEOTIDE SEQUENCE</scope>
    <source>
        <strain evidence="3">AZ00058701</strain>
        <strain evidence="4">CL18-200174</strain>
    </source>
</reference>
<dbReference type="InterPro" id="IPR006684">
    <property type="entry name" value="YbgC/YbaW"/>
</dbReference>
<dbReference type="EMBL" id="DACWOD010000001">
    <property type="protein sequence ID" value="HAU2395068.1"/>
    <property type="molecule type" value="Genomic_DNA"/>
</dbReference>
<dbReference type="InterPro" id="IPR050563">
    <property type="entry name" value="4-hydroxybenzoyl-CoA_TE"/>
</dbReference>
<reference evidence="3" key="2">
    <citation type="submission" date="2019-10" db="EMBL/GenBank/DDBJ databases">
        <authorList>
            <consortium name="NCBI Pathogen Detection Project"/>
        </authorList>
    </citation>
    <scope>NUCLEOTIDE SEQUENCE</scope>
    <source>
        <strain evidence="3">AZ00058701</strain>
        <strain evidence="4">CL18-200174</strain>
    </source>
</reference>
<keyword evidence="2" id="KW-0378">Hydrolase</keyword>
<dbReference type="NCBIfam" id="TIGR00051">
    <property type="entry name" value="YbgC/FadM family acyl-CoA thioesterase"/>
    <property type="match status" value="1"/>
</dbReference>
<dbReference type="CDD" id="cd00586">
    <property type="entry name" value="4HBT"/>
    <property type="match status" value="1"/>
</dbReference>
<protein>
    <submittedName>
        <fullName evidence="3">Tol-pal system-associated acyl-CoA thioesterase</fullName>
    </submittedName>
</protein>
<dbReference type="AlphaFoldDB" id="A0A2S6ERX0"/>
<comment type="caution">
    <text evidence="3">The sequence shown here is derived from an EMBL/GenBank/DDBJ whole genome shotgun (WGS) entry which is preliminary data.</text>
</comment>
<dbReference type="PANTHER" id="PTHR31793:SF37">
    <property type="entry name" value="ACYL-COA THIOESTER HYDROLASE YBGC"/>
    <property type="match status" value="1"/>
</dbReference>
<dbReference type="PANTHER" id="PTHR31793">
    <property type="entry name" value="4-HYDROXYBENZOYL-COA THIOESTERASE FAMILY MEMBER"/>
    <property type="match status" value="1"/>
</dbReference>
<name>A0A2S6ERX0_LEGPN</name>
<accession>A0A2S6ERX0</accession>
<dbReference type="Proteomes" id="UP000866496">
    <property type="component" value="Unassembled WGS sequence"/>
</dbReference>
<dbReference type="OMA" id="GDTDQMG"/>
<dbReference type="Proteomes" id="UP000863577">
    <property type="component" value="Unassembled WGS sequence"/>
</dbReference>
<sequence length="131" mass="15445">MNLISNHQHNIRVYAEDVDYMGIVYHANYLCYLERARTELLRQNNLILSEFEKSDILFAIHELTINYVFPARLDDQLTIKTEIKEFRACSFLFNQEISNQHKQLICRASVQVVCVGSNLKPKRLPNIMRNE</sequence>
<proteinExistence type="inferred from homology"/>
<dbReference type="FunFam" id="3.10.129.10:FF:000004">
    <property type="entry name" value="Tol-pal system-associated acyl-CoA thioesterase"/>
    <property type="match status" value="1"/>
</dbReference>
<dbReference type="InterPro" id="IPR029069">
    <property type="entry name" value="HotDog_dom_sf"/>
</dbReference>
<evidence type="ECO:0000313" key="5">
    <source>
        <dbReference type="Proteomes" id="UP000866496"/>
    </source>
</evidence>
<dbReference type="GeneID" id="57035565"/>
<dbReference type="PIRSF" id="PIRSF003230">
    <property type="entry name" value="YbgC"/>
    <property type="match status" value="1"/>
</dbReference>
<dbReference type="NCBIfam" id="TIGR02799">
    <property type="entry name" value="thio_ybgC"/>
    <property type="match status" value="1"/>
</dbReference>
<evidence type="ECO:0000313" key="3">
    <source>
        <dbReference type="EMBL" id="HAU1879219.1"/>
    </source>
</evidence>